<keyword evidence="1" id="KW-0805">Transcription regulation</keyword>
<dbReference type="Pfam" id="PF13490">
    <property type="entry name" value="zf-HC2"/>
    <property type="match status" value="1"/>
</dbReference>
<name>A0A1I2LU38_9ACTN</name>
<feature type="domain" description="Putative zinc-finger" evidence="4">
    <location>
        <begin position="3"/>
        <end position="37"/>
    </location>
</feature>
<protein>
    <submittedName>
        <fullName evidence="5">Putative zinc-finger</fullName>
    </submittedName>
</protein>
<accession>A0A1I2LU38</accession>
<evidence type="ECO:0000313" key="5">
    <source>
        <dbReference type="EMBL" id="SFF81910.1"/>
    </source>
</evidence>
<dbReference type="EMBL" id="FONG01000030">
    <property type="protein sequence ID" value="SFF81910.1"/>
    <property type="molecule type" value="Genomic_DNA"/>
</dbReference>
<evidence type="ECO:0000256" key="1">
    <source>
        <dbReference type="ARBA" id="ARBA00023015"/>
    </source>
</evidence>
<feature type="region of interest" description="Disordered" evidence="3">
    <location>
        <begin position="81"/>
        <end position="135"/>
    </location>
</feature>
<keyword evidence="5" id="KW-0862">Zinc</keyword>
<organism evidence="5 6">
    <name type="scientific">Actinacidiphila alni</name>
    <dbReference type="NCBI Taxonomy" id="380248"/>
    <lineage>
        <taxon>Bacteria</taxon>
        <taxon>Bacillati</taxon>
        <taxon>Actinomycetota</taxon>
        <taxon>Actinomycetes</taxon>
        <taxon>Kitasatosporales</taxon>
        <taxon>Streptomycetaceae</taxon>
        <taxon>Actinacidiphila</taxon>
    </lineage>
</organism>
<evidence type="ECO:0000256" key="3">
    <source>
        <dbReference type="SAM" id="MobiDB-lite"/>
    </source>
</evidence>
<keyword evidence="5" id="KW-0479">Metal-binding</keyword>
<keyword evidence="6" id="KW-1185">Reference proteome</keyword>
<proteinExistence type="predicted"/>
<dbReference type="InterPro" id="IPR027383">
    <property type="entry name" value="Znf_put"/>
</dbReference>
<sequence length="294" mass="29320">MECPEYRTALASYAMAALDPAETAVVAAHLEGCAACRAELAEVEAVTEAMALLSHDEAMAALAPQDLDGARDAATGPAPATVNGCEVPDPPVTGASTTAPSAGDVARPRVPRQARGAVARTTADDATGEPGTVPATAPGRGLLFRARWGLAAGVAGILLGTGVGVVVGGSDSGQEVSVQAGPVAAGTALPAVRAADATTGVRAEISPVSTGWGTQTTLRLTGVKGPQSCRLTVVSKDGTRQTALTWAVPPKGYGLPGSPKKELVVTGGVSIPSGDVAAYEVETDEGRRLVRVPA</sequence>
<reference evidence="5 6" key="1">
    <citation type="submission" date="2016-10" db="EMBL/GenBank/DDBJ databases">
        <authorList>
            <person name="de Groot N.N."/>
        </authorList>
    </citation>
    <scope>NUCLEOTIDE SEQUENCE [LARGE SCALE GENOMIC DNA]</scope>
    <source>
        <strain evidence="5 6">CGMCC 4.3510</strain>
    </source>
</reference>
<evidence type="ECO:0000259" key="4">
    <source>
        <dbReference type="Pfam" id="PF13490"/>
    </source>
</evidence>
<dbReference type="RefSeq" id="WP_093717470.1">
    <property type="nucleotide sequence ID" value="NZ_FONG01000030.1"/>
</dbReference>
<evidence type="ECO:0000313" key="6">
    <source>
        <dbReference type="Proteomes" id="UP000199323"/>
    </source>
</evidence>
<dbReference type="STRING" id="380248.SAMN05216251_13071"/>
<keyword evidence="2" id="KW-0804">Transcription</keyword>
<keyword evidence="5" id="KW-0863">Zinc-finger</keyword>
<dbReference type="AlphaFoldDB" id="A0A1I2LU38"/>
<evidence type="ECO:0000256" key="2">
    <source>
        <dbReference type="ARBA" id="ARBA00023163"/>
    </source>
</evidence>
<dbReference type="InterPro" id="IPR041916">
    <property type="entry name" value="Anti_sigma_zinc_sf"/>
</dbReference>
<dbReference type="Gene3D" id="1.10.10.1320">
    <property type="entry name" value="Anti-sigma factor, zinc-finger domain"/>
    <property type="match status" value="1"/>
</dbReference>
<dbReference type="Proteomes" id="UP000199323">
    <property type="component" value="Unassembled WGS sequence"/>
</dbReference>
<dbReference type="GO" id="GO:0008270">
    <property type="term" value="F:zinc ion binding"/>
    <property type="evidence" value="ECO:0007669"/>
    <property type="project" value="UniProtKB-KW"/>
</dbReference>
<gene>
    <name evidence="5" type="ORF">SAMN05216251_13071</name>
</gene>